<protein>
    <submittedName>
        <fullName evidence="2">Uncharacterized protein</fullName>
    </submittedName>
</protein>
<feature type="signal peptide" evidence="1">
    <location>
        <begin position="1"/>
        <end position="42"/>
    </location>
</feature>
<evidence type="ECO:0000313" key="3">
    <source>
        <dbReference type="Proteomes" id="UP000078486"/>
    </source>
</evidence>
<evidence type="ECO:0000313" key="2">
    <source>
        <dbReference type="EMBL" id="OAM90589.1"/>
    </source>
</evidence>
<accession>A0A178IN21</accession>
<name>A0A178IN21_9BACT</name>
<comment type="caution">
    <text evidence="2">The sequence shown here is derived from an EMBL/GenBank/DDBJ whole genome shotgun (WGS) entry which is preliminary data.</text>
</comment>
<organism evidence="2 3">
    <name type="scientific">Termitidicoccus mucosus</name>
    <dbReference type="NCBI Taxonomy" id="1184151"/>
    <lineage>
        <taxon>Bacteria</taxon>
        <taxon>Pseudomonadati</taxon>
        <taxon>Verrucomicrobiota</taxon>
        <taxon>Opitutia</taxon>
        <taxon>Opitutales</taxon>
        <taxon>Opitutaceae</taxon>
        <taxon>Termitidicoccus</taxon>
    </lineage>
</organism>
<dbReference type="STRING" id="1184151.AW736_07295"/>
<proteinExistence type="predicted"/>
<feature type="chain" id="PRO_5008089199" evidence="1">
    <location>
        <begin position="43"/>
        <end position="261"/>
    </location>
</feature>
<sequence>MTLLNTRKHPAMNIKNNQTATFRRAVLGAFLLLATLAPSRVAAFEFDTAKTFGENFREVHSFNNKKLSWDKAGKDMKAMPPMSATYIYDTTPADAAAGTQNTFAVSQADTLTVKVSLAMGTAKSSIGIYLIDPANERKGLLALYNVDNDGGDDVIRFVSNAIPVTGGAGGVDRAENHKSPGIAPNETGTLVLTYGIDAQNKGVMTLKMLNSEGREVHSASHTVKEFRTPLSPVEVGLRVAAQNGQGVYVLKSFEAAIGPAR</sequence>
<dbReference type="Proteomes" id="UP000078486">
    <property type="component" value="Unassembled WGS sequence"/>
</dbReference>
<evidence type="ECO:0000256" key="1">
    <source>
        <dbReference type="SAM" id="SignalP"/>
    </source>
</evidence>
<dbReference type="EMBL" id="LRRQ01000054">
    <property type="protein sequence ID" value="OAM90589.1"/>
    <property type="molecule type" value="Genomic_DNA"/>
</dbReference>
<dbReference type="AlphaFoldDB" id="A0A178IN21"/>
<gene>
    <name evidence="2" type="ORF">AW736_07295</name>
</gene>
<keyword evidence="3" id="KW-1185">Reference proteome</keyword>
<keyword evidence="1" id="KW-0732">Signal</keyword>
<reference evidence="2 3" key="1">
    <citation type="submission" date="2016-01" db="EMBL/GenBank/DDBJ databases">
        <title>High potential of lignocellulose degradation of a new Verrucomicrobia species.</title>
        <authorList>
            <person name="Wang Y."/>
            <person name="Shi Y."/>
            <person name="Qiu Z."/>
            <person name="Liu S."/>
            <person name="Yang H."/>
        </authorList>
    </citation>
    <scope>NUCLEOTIDE SEQUENCE [LARGE SCALE GENOMIC DNA]</scope>
    <source>
        <strain evidence="2 3">TSB47</strain>
    </source>
</reference>
<dbReference type="RefSeq" id="WP_068769519.1">
    <property type="nucleotide sequence ID" value="NZ_CP109796.1"/>
</dbReference>